<dbReference type="Pfam" id="PF13620">
    <property type="entry name" value="CarboxypepD_reg"/>
    <property type="match status" value="1"/>
</dbReference>
<keyword evidence="2 4" id="KW-0472">Membrane</keyword>
<dbReference type="InterPro" id="IPR008969">
    <property type="entry name" value="CarboxyPept-like_regulatory"/>
</dbReference>
<feature type="domain" description="TonB-dependent receptor plug" evidence="7">
    <location>
        <begin position="128"/>
        <end position="222"/>
    </location>
</feature>
<gene>
    <name evidence="8" type="ORF">D1627_12520</name>
</gene>
<dbReference type="PANTHER" id="PTHR40980">
    <property type="entry name" value="PLUG DOMAIN-CONTAINING PROTEIN"/>
    <property type="match status" value="1"/>
</dbReference>
<name>A0A399S233_9BACT</name>
<dbReference type="InterPro" id="IPR037066">
    <property type="entry name" value="Plug_dom_sf"/>
</dbReference>
<dbReference type="Gene3D" id="2.170.130.10">
    <property type="entry name" value="TonB-dependent receptor, plug domain"/>
    <property type="match status" value="1"/>
</dbReference>
<evidence type="ECO:0000256" key="3">
    <source>
        <dbReference type="ARBA" id="ARBA00023237"/>
    </source>
</evidence>
<evidence type="ECO:0000259" key="7">
    <source>
        <dbReference type="Pfam" id="PF07715"/>
    </source>
</evidence>
<comment type="caution">
    <text evidence="8">The sequence shown here is derived from an EMBL/GenBank/DDBJ whole genome shotgun (WGS) entry which is preliminary data.</text>
</comment>
<dbReference type="SUPFAM" id="SSF56935">
    <property type="entry name" value="Porins"/>
    <property type="match status" value="1"/>
</dbReference>
<keyword evidence="9" id="KW-1185">Reference proteome</keyword>
<feature type="domain" description="TonB-dependent receptor-like beta-barrel" evidence="6">
    <location>
        <begin position="444"/>
        <end position="896"/>
    </location>
</feature>
<dbReference type="Gene3D" id="2.60.40.1120">
    <property type="entry name" value="Carboxypeptidase-like, regulatory domain"/>
    <property type="match status" value="1"/>
</dbReference>
<dbReference type="InterPro" id="IPR036942">
    <property type="entry name" value="Beta-barrel_TonB_sf"/>
</dbReference>
<proteinExistence type="inferred from homology"/>
<evidence type="ECO:0000256" key="4">
    <source>
        <dbReference type="RuleBase" id="RU003357"/>
    </source>
</evidence>
<evidence type="ECO:0000313" key="9">
    <source>
        <dbReference type="Proteomes" id="UP000266005"/>
    </source>
</evidence>
<dbReference type="Gene3D" id="2.40.170.20">
    <property type="entry name" value="TonB-dependent receptor, beta-barrel domain"/>
    <property type="match status" value="1"/>
</dbReference>
<dbReference type="InterPro" id="IPR000531">
    <property type="entry name" value="Beta-barrel_TonB"/>
</dbReference>
<dbReference type="EMBL" id="QWGE01000004">
    <property type="protein sequence ID" value="RIJ36663.1"/>
    <property type="molecule type" value="Genomic_DNA"/>
</dbReference>
<dbReference type="RefSeq" id="WP_119432610.1">
    <property type="nucleotide sequence ID" value="NZ_QWGE01000004.1"/>
</dbReference>
<keyword evidence="3" id="KW-0998">Cell outer membrane</keyword>
<evidence type="ECO:0000256" key="5">
    <source>
        <dbReference type="SAM" id="SignalP"/>
    </source>
</evidence>
<dbReference type="Proteomes" id="UP000266005">
    <property type="component" value="Unassembled WGS sequence"/>
</dbReference>
<accession>A0A399S233</accession>
<dbReference type="InterPro" id="IPR012910">
    <property type="entry name" value="Plug_dom"/>
</dbReference>
<dbReference type="SUPFAM" id="SSF49464">
    <property type="entry name" value="Carboxypeptidase regulatory domain-like"/>
    <property type="match status" value="1"/>
</dbReference>
<dbReference type="Pfam" id="PF00593">
    <property type="entry name" value="TonB_dep_Rec_b-barrel"/>
    <property type="match status" value="1"/>
</dbReference>
<evidence type="ECO:0000256" key="2">
    <source>
        <dbReference type="ARBA" id="ARBA00023136"/>
    </source>
</evidence>
<evidence type="ECO:0000256" key="1">
    <source>
        <dbReference type="ARBA" id="ARBA00004442"/>
    </source>
</evidence>
<evidence type="ECO:0000259" key="6">
    <source>
        <dbReference type="Pfam" id="PF00593"/>
    </source>
</evidence>
<comment type="subcellular location">
    <subcellularLocation>
        <location evidence="1 4">Cell outer membrane</location>
    </subcellularLocation>
</comment>
<dbReference type="OrthoDB" id="9768470at2"/>
<keyword evidence="8" id="KW-0675">Receptor</keyword>
<dbReference type="Pfam" id="PF07715">
    <property type="entry name" value="Plug"/>
    <property type="match status" value="1"/>
</dbReference>
<sequence length="939" mass="104607">MKFLFTILTILATATFGFAQQGTLKGKVTDKTTGEEVIGAVVFIKGTAKGTTTDYEGKFTLPLEPGAYNVSVTFVSYKPFEQAGVQVAAGQTKTLNVQLEQNTTQIQTVEIVGTRQTNTETAVLETMRQSEVVVSGVAGEQIAKSMDRDAAETVKRIPGVTILNDRYVVIRGMNQRYNTVLLNDALTPSTEPDQKAFSFDILPTSVIDRIMIYKNGSPELPGEFGGGVIKIYTKNVVDENKTTIGVSGSYRVGTTFNSFLTNTKGSTDLLGFDNGDRAIPTGIPADINMVSKGSDERQRLGRLFPNTWAPKSTTATPDLRMSLGLNRRFDLGDVRMSTISAVSYSNTQSVTEGTRNTYGSFDPATGKSSSYLSFNDKVYANNARLGIVSNWSARLNNNNKVEFRNLFNQLGTSEVLDREGVDRTNGTQLQHNYAMRYESRTIYSGQLQGTHDFSDNNSTVTWTGGYNYTNRNEPDYRRFRTVYEDEEQAYGVQFQPETNPSLQDAGRFYSDLNEHVVMGSGQFEHRFETADSTAENAPKIRTGFYLERKKRDYTSRYFSFGYNSNGNNGAYNESIRFLPLDQVFSPENINNVDGLMLLEDANPQNNYDASNLNVAGYVGGSSPLTEKLSVSGGVRVEYNNQELITRNFDNSPIKKDNPVLSVLPSANLTYNLTPRAMLRAGASVSVNRPEFRELAPAPYFDFVNLLEVIGNPDLDIATIYNSDLRYEFYPNPTELLSFGGFYKYFNKPIEAVFANTPGGNTITFENAKHAYSYGVEAEVRKSLLDLSESRFVQNLTLVLNAALVQSEVELTEKYAEFQPGKRAMVGQSPYVVNTGVYYQDDDRKLQFNVLYNIIGKRIFAAGSNQRQAVYEMPRHQVDLSLTKGIGGHFEVKAGIQDLLNQKTRLIQDSDNNSDITSIDESFREYRKGQYSTIGVTYKF</sequence>
<keyword evidence="5" id="KW-0732">Signal</keyword>
<feature type="signal peptide" evidence="5">
    <location>
        <begin position="1"/>
        <end position="19"/>
    </location>
</feature>
<keyword evidence="4" id="KW-0798">TonB box</keyword>
<reference evidence="9" key="1">
    <citation type="submission" date="2018-08" db="EMBL/GenBank/DDBJ databases">
        <title>Mucilaginibacter sp. MYSH2.</title>
        <authorList>
            <person name="Seo T."/>
        </authorList>
    </citation>
    <scope>NUCLEOTIDE SEQUENCE [LARGE SCALE GENOMIC DNA]</scope>
    <source>
        <strain evidence="9">KIRAN</strain>
    </source>
</reference>
<organism evidence="8 9">
    <name type="scientific">Pontibacter oryzae</name>
    <dbReference type="NCBI Taxonomy" id="2304593"/>
    <lineage>
        <taxon>Bacteria</taxon>
        <taxon>Pseudomonadati</taxon>
        <taxon>Bacteroidota</taxon>
        <taxon>Cytophagia</taxon>
        <taxon>Cytophagales</taxon>
        <taxon>Hymenobacteraceae</taxon>
        <taxon>Pontibacter</taxon>
    </lineage>
</organism>
<evidence type="ECO:0000313" key="8">
    <source>
        <dbReference type="EMBL" id="RIJ36663.1"/>
    </source>
</evidence>
<feature type="chain" id="PRO_5017229467" evidence="5">
    <location>
        <begin position="20"/>
        <end position="939"/>
    </location>
</feature>
<dbReference type="PANTHER" id="PTHR40980:SF4">
    <property type="entry name" value="TONB-DEPENDENT RECEPTOR-LIKE BETA-BARREL DOMAIN-CONTAINING PROTEIN"/>
    <property type="match status" value="1"/>
</dbReference>
<dbReference type="GO" id="GO:0009279">
    <property type="term" value="C:cell outer membrane"/>
    <property type="evidence" value="ECO:0007669"/>
    <property type="project" value="UniProtKB-SubCell"/>
</dbReference>
<comment type="similarity">
    <text evidence="4">Belongs to the TonB-dependent receptor family.</text>
</comment>
<protein>
    <submittedName>
        <fullName evidence="8">TonB-dependent receptor</fullName>
    </submittedName>
</protein>
<dbReference type="AlphaFoldDB" id="A0A399S233"/>